<gene>
    <name evidence="2" type="ORF">BJ875DRAFT_372698</name>
</gene>
<sequence>MVANESGHTRSLFFSDDKQTEGPRAVTVFLHGLGSSSCFYQTIIPSLTKFTRCLAIDSPGSGLSEIDEGSSSLLDTISQSISSVLKHLDIQDQVVVVGHSMGCIVATSFAARNPHLVKAVVLLGPVDPSPSLEDVFRKRIAVVEKDGLEPLANSIPTAATGSKAGSLQHAFIRSLILGTSTQGYIQLCDAIATAKSPLYSSINVPLLIIAGMEDKTAPMLGCQNILKAYRTIQENKRLEVLDGVGHWHCVEAPDLVAHLISSFVSRTI</sequence>
<evidence type="ECO:0000259" key="1">
    <source>
        <dbReference type="Pfam" id="PF00561"/>
    </source>
</evidence>
<dbReference type="AlphaFoldDB" id="A0A9P7YMY0"/>
<dbReference type="SUPFAM" id="SSF53474">
    <property type="entry name" value="alpha/beta-Hydrolases"/>
    <property type="match status" value="1"/>
</dbReference>
<dbReference type="InterPro" id="IPR029058">
    <property type="entry name" value="AB_hydrolase_fold"/>
</dbReference>
<dbReference type="PANTHER" id="PTHR43798">
    <property type="entry name" value="MONOACYLGLYCEROL LIPASE"/>
    <property type="match status" value="1"/>
</dbReference>
<keyword evidence="3" id="KW-1185">Reference proteome</keyword>
<dbReference type="OrthoDB" id="2498029at2759"/>
<organism evidence="2 3">
    <name type="scientific">Amylocarpus encephaloides</name>
    <dbReference type="NCBI Taxonomy" id="45428"/>
    <lineage>
        <taxon>Eukaryota</taxon>
        <taxon>Fungi</taxon>
        <taxon>Dikarya</taxon>
        <taxon>Ascomycota</taxon>
        <taxon>Pezizomycotina</taxon>
        <taxon>Leotiomycetes</taxon>
        <taxon>Helotiales</taxon>
        <taxon>Helotiales incertae sedis</taxon>
        <taxon>Amylocarpus</taxon>
    </lineage>
</organism>
<feature type="domain" description="AB hydrolase-1" evidence="1">
    <location>
        <begin position="28"/>
        <end position="253"/>
    </location>
</feature>
<protein>
    <submittedName>
        <fullName evidence="2">3-oxoadipate enol-lactone hydrolase-like protein</fullName>
    </submittedName>
</protein>
<dbReference type="GO" id="GO:0046464">
    <property type="term" value="P:acylglycerol catabolic process"/>
    <property type="evidence" value="ECO:0007669"/>
    <property type="project" value="TreeGrafter"/>
</dbReference>
<dbReference type="Gene3D" id="3.40.50.1820">
    <property type="entry name" value="alpha/beta hydrolase"/>
    <property type="match status" value="1"/>
</dbReference>
<dbReference type="GO" id="GO:0016020">
    <property type="term" value="C:membrane"/>
    <property type="evidence" value="ECO:0007669"/>
    <property type="project" value="TreeGrafter"/>
</dbReference>
<dbReference type="PRINTS" id="PR00111">
    <property type="entry name" value="ABHYDROLASE"/>
</dbReference>
<dbReference type="Pfam" id="PF00561">
    <property type="entry name" value="Abhydrolase_1"/>
    <property type="match status" value="1"/>
</dbReference>
<keyword evidence="2" id="KW-0378">Hydrolase</keyword>
<dbReference type="GO" id="GO:0047372">
    <property type="term" value="F:monoacylglycerol lipase activity"/>
    <property type="evidence" value="ECO:0007669"/>
    <property type="project" value="TreeGrafter"/>
</dbReference>
<dbReference type="InterPro" id="IPR050266">
    <property type="entry name" value="AB_hydrolase_sf"/>
</dbReference>
<accession>A0A9P7YMY0</accession>
<evidence type="ECO:0000313" key="2">
    <source>
        <dbReference type="EMBL" id="KAG9236177.1"/>
    </source>
</evidence>
<dbReference type="EMBL" id="MU251413">
    <property type="protein sequence ID" value="KAG9236177.1"/>
    <property type="molecule type" value="Genomic_DNA"/>
</dbReference>
<dbReference type="Proteomes" id="UP000824998">
    <property type="component" value="Unassembled WGS sequence"/>
</dbReference>
<dbReference type="PANTHER" id="PTHR43798:SF5">
    <property type="entry name" value="MONOACYLGLYCEROL LIPASE ABHD6"/>
    <property type="match status" value="1"/>
</dbReference>
<proteinExistence type="predicted"/>
<comment type="caution">
    <text evidence="2">The sequence shown here is derived from an EMBL/GenBank/DDBJ whole genome shotgun (WGS) entry which is preliminary data.</text>
</comment>
<reference evidence="2" key="1">
    <citation type="journal article" date="2021" name="IMA Fungus">
        <title>Genomic characterization of three marine fungi, including Emericellopsis atlantica sp. nov. with signatures of a generalist lifestyle and marine biomass degradation.</title>
        <authorList>
            <person name="Hagestad O.C."/>
            <person name="Hou L."/>
            <person name="Andersen J.H."/>
            <person name="Hansen E.H."/>
            <person name="Altermark B."/>
            <person name="Li C."/>
            <person name="Kuhnert E."/>
            <person name="Cox R.J."/>
            <person name="Crous P.W."/>
            <person name="Spatafora J.W."/>
            <person name="Lail K."/>
            <person name="Amirebrahimi M."/>
            <person name="Lipzen A."/>
            <person name="Pangilinan J."/>
            <person name="Andreopoulos W."/>
            <person name="Hayes R.D."/>
            <person name="Ng V."/>
            <person name="Grigoriev I.V."/>
            <person name="Jackson S.A."/>
            <person name="Sutton T.D.S."/>
            <person name="Dobson A.D.W."/>
            <person name="Rama T."/>
        </authorList>
    </citation>
    <scope>NUCLEOTIDE SEQUENCE</scope>
    <source>
        <strain evidence="2">TRa018bII</strain>
    </source>
</reference>
<name>A0A9P7YMY0_9HELO</name>
<dbReference type="InterPro" id="IPR000073">
    <property type="entry name" value="AB_hydrolase_1"/>
</dbReference>
<evidence type="ECO:0000313" key="3">
    <source>
        <dbReference type="Proteomes" id="UP000824998"/>
    </source>
</evidence>